<dbReference type="GO" id="GO:0009228">
    <property type="term" value="P:thiamine biosynthetic process"/>
    <property type="evidence" value="ECO:0007669"/>
    <property type="project" value="InterPro"/>
</dbReference>
<keyword evidence="6" id="KW-0067">ATP-binding</keyword>
<organism evidence="8 9">
    <name type="scientific">Pontibacter qinzhouensis</name>
    <dbReference type="NCBI Taxonomy" id="2603253"/>
    <lineage>
        <taxon>Bacteria</taxon>
        <taxon>Pseudomonadati</taxon>
        <taxon>Bacteroidota</taxon>
        <taxon>Cytophagia</taxon>
        <taxon>Cytophagales</taxon>
        <taxon>Hymenobacteraceae</taxon>
        <taxon>Pontibacter</taxon>
    </lineage>
</organism>
<dbReference type="FunFam" id="3.40.1190.20:FF:000003">
    <property type="entry name" value="Phosphomethylpyrimidine kinase ThiD"/>
    <property type="match status" value="1"/>
</dbReference>
<dbReference type="SUPFAM" id="SSF53613">
    <property type="entry name" value="Ribokinase-like"/>
    <property type="match status" value="1"/>
</dbReference>
<dbReference type="PANTHER" id="PTHR20858:SF17">
    <property type="entry name" value="HYDROXYMETHYLPYRIMIDINE_PHOSPHOMETHYLPYRIMIDINE KINASE THI20-RELATED"/>
    <property type="match status" value="1"/>
</dbReference>
<keyword evidence="5 8" id="KW-0418">Kinase</keyword>
<dbReference type="GO" id="GO:0008902">
    <property type="term" value="F:hydroxymethylpyrimidine kinase activity"/>
    <property type="evidence" value="ECO:0007669"/>
    <property type="project" value="UniProtKB-EC"/>
</dbReference>
<evidence type="ECO:0000256" key="2">
    <source>
        <dbReference type="ARBA" id="ARBA00012135"/>
    </source>
</evidence>
<keyword evidence="4" id="KW-0547">Nucleotide-binding</keyword>
<dbReference type="Gene3D" id="3.40.1190.20">
    <property type="match status" value="1"/>
</dbReference>
<evidence type="ECO:0000256" key="6">
    <source>
        <dbReference type="ARBA" id="ARBA00022840"/>
    </source>
</evidence>
<dbReference type="EMBL" id="VRTY01000025">
    <property type="protein sequence ID" value="TXK48050.1"/>
    <property type="molecule type" value="Genomic_DNA"/>
</dbReference>
<name>A0A5C8KBW4_9BACT</name>
<evidence type="ECO:0000256" key="4">
    <source>
        <dbReference type="ARBA" id="ARBA00022741"/>
    </source>
</evidence>
<evidence type="ECO:0000313" key="9">
    <source>
        <dbReference type="Proteomes" id="UP000321926"/>
    </source>
</evidence>
<dbReference type="Pfam" id="PF08543">
    <property type="entry name" value="Phos_pyr_kin"/>
    <property type="match status" value="1"/>
</dbReference>
<dbReference type="CDD" id="cd01169">
    <property type="entry name" value="HMPP_kinase"/>
    <property type="match status" value="1"/>
</dbReference>
<evidence type="ECO:0000256" key="5">
    <source>
        <dbReference type="ARBA" id="ARBA00022777"/>
    </source>
</evidence>
<feature type="domain" description="Pyridoxamine kinase/Phosphomethylpyrimidine kinase" evidence="7">
    <location>
        <begin position="20"/>
        <end position="267"/>
    </location>
</feature>
<keyword evidence="9" id="KW-1185">Reference proteome</keyword>
<reference evidence="8 9" key="1">
    <citation type="submission" date="2019-08" db="EMBL/GenBank/DDBJ databases">
        <authorList>
            <person name="Shi S."/>
        </authorList>
    </citation>
    <scope>NUCLEOTIDE SEQUENCE [LARGE SCALE GENOMIC DNA]</scope>
    <source>
        <strain evidence="8 9">GY10130</strain>
    </source>
</reference>
<comment type="pathway">
    <text evidence="1">Cofactor biosynthesis; thiamine diphosphate biosynthesis.</text>
</comment>
<sequence>MPDQIERYKYPAVLTIAGSDSGGGAGIQADLKTFSALGCFGTSAITAITVQNTLGVTGIHGVPPAIVQQQVQVVLDDIKPTAVKIGMVHSVELVQAIVAALQPYPDLPVVLDPVMVATSGDKLIHDQTIEVLKQKLFPMAEVVTPNIDEAAILAQMPISSLDDMKIAARKILQTGCQSVLLKGGHLEGPRLYDVFVQQDGQEHIFESDNIVTRNTHGTGCTLSSAIAAYRAQGQPLLQAIREAKLYVHQAILQGKDVKTGAGHGPLNHFFEPLKLQKHELE</sequence>
<evidence type="ECO:0000313" key="8">
    <source>
        <dbReference type="EMBL" id="TXK48050.1"/>
    </source>
</evidence>
<dbReference type="GO" id="GO:0008972">
    <property type="term" value="F:phosphomethylpyrimidine kinase activity"/>
    <property type="evidence" value="ECO:0007669"/>
    <property type="project" value="InterPro"/>
</dbReference>
<dbReference type="GO" id="GO:0005829">
    <property type="term" value="C:cytosol"/>
    <property type="evidence" value="ECO:0007669"/>
    <property type="project" value="TreeGrafter"/>
</dbReference>
<dbReference type="InterPro" id="IPR029056">
    <property type="entry name" value="Ribokinase-like"/>
</dbReference>
<dbReference type="GO" id="GO:0005524">
    <property type="term" value="F:ATP binding"/>
    <property type="evidence" value="ECO:0007669"/>
    <property type="project" value="UniProtKB-KW"/>
</dbReference>
<dbReference type="RefSeq" id="WP_147921307.1">
    <property type="nucleotide sequence ID" value="NZ_VRTY01000025.1"/>
</dbReference>
<dbReference type="InterPro" id="IPR004399">
    <property type="entry name" value="HMP/HMP-P_kinase_dom"/>
</dbReference>
<keyword evidence="3 8" id="KW-0808">Transferase</keyword>
<gene>
    <name evidence="8" type="primary">thiD</name>
    <name evidence="8" type="ORF">FVR03_08445</name>
</gene>
<comment type="caution">
    <text evidence="8">The sequence shown here is derived from an EMBL/GenBank/DDBJ whole genome shotgun (WGS) entry which is preliminary data.</text>
</comment>
<proteinExistence type="predicted"/>
<evidence type="ECO:0000259" key="7">
    <source>
        <dbReference type="Pfam" id="PF08543"/>
    </source>
</evidence>
<dbReference type="NCBIfam" id="TIGR00097">
    <property type="entry name" value="HMP-P_kinase"/>
    <property type="match status" value="1"/>
</dbReference>
<evidence type="ECO:0000256" key="1">
    <source>
        <dbReference type="ARBA" id="ARBA00004948"/>
    </source>
</evidence>
<dbReference type="InterPro" id="IPR013749">
    <property type="entry name" value="PM/HMP-P_kinase-1"/>
</dbReference>
<evidence type="ECO:0000256" key="3">
    <source>
        <dbReference type="ARBA" id="ARBA00022679"/>
    </source>
</evidence>
<dbReference type="EC" id="2.7.1.49" evidence="2"/>
<dbReference type="Proteomes" id="UP000321926">
    <property type="component" value="Unassembled WGS sequence"/>
</dbReference>
<dbReference type="OrthoDB" id="9810880at2"/>
<dbReference type="PANTHER" id="PTHR20858">
    <property type="entry name" value="PHOSPHOMETHYLPYRIMIDINE KINASE"/>
    <property type="match status" value="1"/>
</dbReference>
<accession>A0A5C8KBW4</accession>
<dbReference type="AlphaFoldDB" id="A0A5C8KBW4"/>
<protein>
    <recommendedName>
        <fullName evidence="2">hydroxymethylpyrimidine kinase</fullName>
        <ecNumber evidence="2">2.7.1.49</ecNumber>
    </recommendedName>
</protein>